<dbReference type="NCBIfam" id="TIGR01726">
    <property type="entry name" value="HEQRo_perm_3TM"/>
    <property type="match status" value="1"/>
</dbReference>
<evidence type="ECO:0000256" key="5">
    <source>
        <dbReference type="ARBA" id="ARBA00022989"/>
    </source>
</evidence>
<dbReference type="GO" id="GO:0006865">
    <property type="term" value="P:amino acid transport"/>
    <property type="evidence" value="ECO:0007669"/>
    <property type="project" value="TreeGrafter"/>
</dbReference>
<evidence type="ECO:0000256" key="3">
    <source>
        <dbReference type="ARBA" id="ARBA00022475"/>
    </source>
</evidence>
<comment type="subcellular location">
    <subcellularLocation>
        <location evidence="1 7">Cell membrane</location>
        <topology evidence="1 7">Multi-pass membrane protein</topology>
    </subcellularLocation>
</comment>
<feature type="transmembrane region" description="Helical" evidence="7">
    <location>
        <begin position="84"/>
        <end position="105"/>
    </location>
</feature>
<protein>
    <submittedName>
        <fullName evidence="9">Amino acid ABC transporter permease</fullName>
    </submittedName>
</protein>
<feature type="domain" description="ABC transmembrane type-1" evidence="8">
    <location>
        <begin position="17"/>
        <end position="213"/>
    </location>
</feature>
<dbReference type="KEGG" id="bliq:INP51_07320"/>
<dbReference type="Gene3D" id="1.10.3720.10">
    <property type="entry name" value="MetI-like"/>
    <property type="match status" value="1"/>
</dbReference>
<dbReference type="InterPro" id="IPR000515">
    <property type="entry name" value="MetI-like"/>
</dbReference>
<dbReference type="GO" id="GO:0022857">
    <property type="term" value="F:transmembrane transporter activity"/>
    <property type="evidence" value="ECO:0007669"/>
    <property type="project" value="InterPro"/>
</dbReference>
<accession>A0A7M2RKU5</accession>
<evidence type="ECO:0000256" key="1">
    <source>
        <dbReference type="ARBA" id="ARBA00004651"/>
    </source>
</evidence>
<keyword evidence="2 7" id="KW-0813">Transport</keyword>
<keyword evidence="10" id="KW-1185">Reference proteome</keyword>
<dbReference type="Pfam" id="PF00528">
    <property type="entry name" value="BPD_transp_1"/>
    <property type="match status" value="1"/>
</dbReference>
<evidence type="ECO:0000256" key="4">
    <source>
        <dbReference type="ARBA" id="ARBA00022692"/>
    </source>
</evidence>
<name>A0A7M2RKU5_9FIRM</name>
<dbReference type="PANTHER" id="PTHR30614:SF41">
    <property type="entry name" value="INNER MEMBRANE AMINO-ACID ABC TRANSPORTER PERMEASE PROTEIN YHDY"/>
    <property type="match status" value="1"/>
</dbReference>
<reference evidence="9 10" key="1">
    <citation type="submission" date="2020-10" db="EMBL/GenBank/DDBJ databases">
        <title>Blautia liquoris sp.nov., isolated from the mud in a fermentation cellar used for the production of Chinese strong-flavoured liquor.</title>
        <authorList>
            <person name="Lu L."/>
        </authorList>
    </citation>
    <scope>NUCLEOTIDE SEQUENCE [LARGE SCALE GENOMIC DNA]</scope>
    <source>
        <strain evidence="9 10">LZLJ-3</strain>
    </source>
</reference>
<evidence type="ECO:0000313" key="10">
    <source>
        <dbReference type="Proteomes" id="UP000593601"/>
    </source>
</evidence>
<evidence type="ECO:0000256" key="2">
    <source>
        <dbReference type="ARBA" id="ARBA00022448"/>
    </source>
</evidence>
<evidence type="ECO:0000256" key="6">
    <source>
        <dbReference type="ARBA" id="ARBA00023136"/>
    </source>
</evidence>
<proteinExistence type="inferred from homology"/>
<dbReference type="EMBL" id="CP063304">
    <property type="protein sequence ID" value="QOV20976.1"/>
    <property type="molecule type" value="Genomic_DNA"/>
</dbReference>
<feature type="transmembrane region" description="Helical" evidence="7">
    <location>
        <begin position="191"/>
        <end position="213"/>
    </location>
</feature>
<dbReference type="PROSITE" id="PS50928">
    <property type="entry name" value="ABC_TM1"/>
    <property type="match status" value="1"/>
</dbReference>
<dbReference type="InterPro" id="IPR035906">
    <property type="entry name" value="MetI-like_sf"/>
</dbReference>
<evidence type="ECO:0000313" key="9">
    <source>
        <dbReference type="EMBL" id="QOV20976.1"/>
    </source>
</evidence>
<dbReference type="SUPFAM" id="SSF161098">
    <property type="entry name" value="MetI-like"/>
    <property type="match status" value="1"/>
</dbReference>
<evidence type="ECO:0000256" key="7">
    <source>
        <dbReference type="RuleBase" id="RU363032"/>
    </source>
</evidence>
<dbReference type="Proteomes" id="UP000593601">
    <property type="component" value="Chromosome"/>
</dbReference>
<dbReference type="CDD" id="cd06261">
    <property type="entry name" value="TM_PBP2"/>
    <property type="match status" value="1"/>
</dbReference>
<gene>
    <name evidence="9" type="ORF">INP51_07320</name>
</gene>
<evidence type="ECO:0000259" key="8">
    <source>
        <dbReference type="PROSITE" id="PS50928"/>
    </source>
</evidence>
<keyword evidence="6 7" id="KW-0472">Membrane</keyword>
<sequence>MESVFTKSNLIYMFRGLGVTLYVALISVLLSMVFGTILALFRSYGNKFLKGFSIVYIELFRNTPNLLWVLAIRFMVRMPKPFDAPMYSGILSFTLFTSAVMAEIVRGGLNSVPKGQFEAAFSQGFNFPKTIVHIILPQCFKAIVPSMLSQVITVIKDTSFLAQVAIEEFFNNSKWVMSAQIDSTINQTMRVFIIFGFISVVYFVINFSLSCIVRSRKKRQTA</sequence>
<dbReference type="AlphaFoldDB" id="A0A7M2RKU5"/>
<organism evidence="9 10">
    <name type="scientific">Blautia liquoris</name>
    <dbReference type="NCBI Taxonomy" id="2779518"/>
    <lineage>
        <taxon>Bacteria</taxon>
        <taxon>Bacillati</taxon>
        <taxon>Bacillota</taxon>
        <taxon>Clostridia</taxon>
        <taxon>Lachnospirales</taxon>
        <taxon>Lachnospiraceae</taxon>
        <taxon>Blautia</taxon>
    </lineage>
</organism>
<dbReference type="InterPro" id="IPR043429">
    <property type="entry name" value="ArtM/GltK/GlnP/TcyL/YhdX-like"/>
</dbReference>
<dbReference type="PANTHER" id="PTHR30614">
    <property type="entry name" value="MEMBRANE COMPONENT OF AMINO ACID ABC TRANSPORTER"/>
    <property type="match status" value="1"/>
</dbReference>
<feature type="transmembrane region" description="Helical" evidence="7">
    <location>
        <begin position="53"/>
        <end position="72"/>
    </location>
</feature>
<dbReference type="InterPro" id="IPR010065">
    <property type="entry name" value="AA_ABC_transptr_permease_3TM"/>
</dbReference>
<keyword evidence="4 7" id="KW-0812">Transmembrane</keyword>
<keyword evidence="5 7" id="KW-1133">Transmembrane helix</keyword>
<keyword evidence="3" id="KW-1003">Cell membrane</keyword>
<dbReference type="GO" id="GO:0043190">
    <property type="term" value="C:ATP-binding cassette (ABC) transporter complex"/>
    <property type="evidence" value="ECO:0007669"/>
    <property type="project" value="InterPro"/>
</dbReference>
<feature type="transmembrane region" description="Helical" evidence="7">
    <location>
        <begin position="21"/>
        <end position="41"/>
    </location>
</feature>
<comment type="similarity">
    <text evidence="7">Belongs to the binding-protein-dependent transport system permease family.</text>
</comment>